<sequence length="85" mass="9885">MHREKFQTPCRKTFGLELNPQDLTASNSRKIYTGEHDFRMPHRQVNELQLLLIRAHQGSFKRVAEHSQFFVCTDEILGLSAVMAK</sequence>
<evidence type="ECO:0000313" key="1">
    <source>
        <dbReference type="EMBL" id="MEQ2285434.1"/>
    </source>
</evidence>
<dbReference type="EMBL" id="JAHRIP010013401">
    <property type="protein sequence ID" value="MEQ2285434.1"/>
    <property type="molecule type" value="Genomic_DNA"/>
</dbReference>
<protein>
    <recommendedName>
        <fullName evidence="3">HTH lysR-type domain-containing protein</fullName>
    </recommendedName>
</protein>
<keyword evidence="2" id="KW-1185">Reference proteome</keyword>
<organism evidence="1 2">
    <name type="scientific">Ameca splendens</name>
    <dbReference type="NCBI Taxonomy" id="208324"/>
    <lineage>
        <taxon>Eukaryota</taxon>
        <taxon>Metazoa</taxon>
        <taxon>Chordata</taxon>
        <taxon>Craniata</taxon>
        <taxon>Vertebrata</taxon>
        <taxon>Euteleostomi</taxon>
        <taxon>Actinopterygii</taxon>
        <taxon>Neopterygii</taxon>
        <taxon>Teleostei</taxon>
        <taxon>Neoteleostei</taxon>
        <taxon>Acanthomorphata</taxon>
        <taxon>Ovalentaria</taxon>
        <taxon>Atherinomorphae</taxon>
        <taxon>Cyprinodontiformes</taxon>
        <taxon>Goodeidae</taxon>
        <taxon>Ameca</taxon>
    </lineage>
</organism>
<comment type="caution">
    <text evidence="1">The sequence shown here is derived from an EMBL/GenBank/DDBJ whole genome shotgun (WGS) entry which is preliminary data.</text>
</comment>
<proteinExistence type="predicted"/>
<reference evidence="1 2" key="1">
    <citation type="submission" date="2021-06" db="EMBL/GenBank/DDBJ databases">
        <authorList>
            <person name="Palmer J.M."/>
        </authorList>
    </citation>
    <scope>NUCLEOTIDE SEQUENCE [LARGE SCALE GENOMIC DNA]</scope>
    <source>
        <strain evidence="1 2">AS_MEX2019</strain>
        <tissue evidence="1">Muscle</tissue>
    </source>
</reference>
<accession>A0ABV0XVB6</accession>
<evidence type="ECO:0000313" key="2">
    <source>
        <dbReference type="Proteomes" id="UP001469553"/>
    </source>
</evidence>
<evidence type="ECO:0008006" key="3">
    <source>
        <dbReference type="Google" id="ProtNLM"/>
    </source>
</evidence>
<name>A0ABV0XVB6_9TELE</name>
<dbReference type="Proteomes" id="UP001469553">
    <property type="component" value="Unassembled WGS sequence"/>
</dbReference>
<gene>
    <name evidence="1" type="ORF">AMECASPLE_031726</name>
</gene>